<name>B4Q6H0_DROSI</name>
<dbReference type="Proteomes" id="UP000000304">
    <property type="component" value="Chromosome 2L"/>
</dbReference>
<dbReference type="AlphaFoldDB" id="B4Q6H0"/>
<keyword evidence="2" id="KW-1185">Reference proteome</keyword>
<proteinExistence type="predicted"/>
<accession>B4Q6H0</accession>
<dbReference type="EMBL" id="CM000361">
    <property type="protein sequence ID" value="EDX05152.1"/>
    <property type="molecule type" value="Genomic_DNA"/>
</dbReference>
<dbReference type="HOGENOM" id="CLU_1972818_0_0_1"/>
<evidence type="ECO:0000313" key="1">
    <source>
        <dbReference type="EMBL" id="EDX05152.1"/>
    </source>
</evidence>
<sequence length="127" mass="13921">MKSNSSATSRAPAGPCPCPCPSARHQPPSTLLCQTYMCTLRLSHAPLPPLALHRTASHRIASHHSVGHLQLPFVWCGIKMLIACKHKGNCRCRKYSYAHTHARISFSTLFGGVCVIICTQTNGNRRC</sequence>
<evidence type="ECO:0000313" key="2">
    <source>
        <dbReference type="Proteomes" id="UP000000304"/>
    </source>
</evidence>
<organism evidence="1 2">
    <name type="scientific">Drosophila simulans</name>
    <name type="common">Fruit fly</name>
    <dbReference type="NCBI Taxonomy" id="7240"/>
    <lineage>
        <taxon>Eukaryota</taxon>
        <taxon>Metazoa</taxon>
        <taxon>Ecdysozoa</taxon>
        <taxon>Arthropoda</taxon>
        <taxon>Hexapoda</taxon>
        <taxon>Insecta</taxon>
        <taxon>Pterygota</taxon>
        <taxon>Neoptera</taxon>
        <taxon>Endopterygota</taxon>
        <taxon>Diptera</taxon>
        <taxon>Brachycera</taxon>
        <taxon>Muscomorpha</taxon>
        <taxon>Ephydroidea</taxon>
        <taxon>Drosophilidae</taxon>
        <taxon>Drosophila</taxon>
        <taxon>Sophophora</taxon>
    </lineage>
</organism>
<reference evidence="1 2" key="1">
    <citation type="journal article" date="2007" name="Nature">
        <title>Evolution of genes and genomes on the Drosophila phylogeny.</title>
        <authorList>
            <consortium name="Drosophila 12 Genomes Consortium"/>
            <person name="Clark A.G."/>
            <person name="Eisen M.B."/>
            <person name="Smith D.R."/>
            <person name="Bergman C.M."/>
            <person name="Oliver B."/>
            <person name="Markow T.A."/>
            <person name="Kaufman T.C."/>
            <person name="Kellis M."/>
            <person name="Gelbart W."/>
            <person name="Iyer V.N."/>
            <person name="Pollard D.A."/>
            <person name="Sackton T.B."/>
            <person name="Larracuente A.M."/>
            <person name="Singh N.D."/>
            <person name="Abad J.P."/>
            <person name="Abt D.N."/>
            <person name="Adryan B."/>
            <person name="Aguade M."/>
            <person name="Akashi H."/>
            <person name="Anderson W.W."/>
            <person name="Aquadro C.F."/>
            <person name="Ardell D.H."/>
            <person name="Arguello R."/>
            <person name="Artieri C.G."/>
            <person name="Barbash D.A."/>
            <person name="Barker D."/>
            <person name="Barsanti P."/>
            <person name="Batterham P."/>
            <person name="Batzoglou S."/>
            <person name="Begun D."/>
            <person name="Bhutkar A."/>
            <person name="Blanco E."/>
            <person name="Bosak S.A."/>
            <person name="Bradley R.K."/>
            <person name="Brand A.D."/>
            <person name="Brent M.R."/>
            <person name="Brooks A.N."/>
            <person name="Brown R.H."/>
            <person name="Butlin R.K."/>
            <person name="Caggese C."/>
            <person name="Calvi B.R."/>
            <person name="Bernardo de Carvalho A."/>
            <person name="Caspi A."/>
            <person name="Castrezana S."/>
            <person name="Celniker S.E."/>
            <person name="Chang J.L."/>
            <person name="Chapple C."/>
            <person name="Chatterji S."/>
            <person name="Chinwalla A."/>
            <person name="Civetta A."/>
            <person name="Clifton S.W."/>
            <person name="Comeron J.M."/>
            <person name="Costello J.C."/>
            <person name="Coyne J.A."/>
            <person name="Daub J."/>
            <person name="David R.G."/>
            <person name="Delcher A.L."/>
            <person name="Delehaunty K."/>
            <person name="Do C.B."/>
            <person name="Ebling H."/>
            <person name="Edwards K."/>
            <person name="Eickbush T."/>
            <person name="Evans J.D."/>
            <person name="Filipski A."/>
            <person name="Findeiss S."/>
            <person name="Freyhult E."/>
            <person name="Fulton L."/>
            <person name="Fulton R."/>
            <person name="Garcia A.C."/>
            <person name="Gardiner A."/>
            <person name="Garfield D.A."/>
            <person name="Garvin B.E."/>
            <person name="Gibson G."/>
            <person name="Gilbert D."/>
            <person name="Gnerre S."/>
            <person name="Godfrey J."/>
            <person name="Good R."/>
            <person name="Gotea V."/>
            <person name="Gravely B."/>
            <person name="Greenberg A.J."/>
            <person name="Griffiths-Jones S."/>
            <person name="Gross S."/>
            <person name="Guigo R."/>
            <person name="Gustafson E.A."/>
            <person name="Haerty W."/>
            <person name="Hahn M.W."/>
            <person name="Halligan D.L."/>
            <person name="Halpern A.L."/>
            <person name="Halter G.M."/>
            <person name="Han M.V."/>
            <person name="Heger A."/>
            <person name="Hillier L."/>
            <person name="Hinrichs A.S."/>
            <person name="Holmes I."/>
            <person name="Hoskins R.A."/>
            <person name="Hubisz M.J."/>
            <person name="Hultmark D."/>
            <person name="Huntley M.A."/>
            <person name="Jaffe D.B."/>
            <person name="Jagadeeshan S."/>
            <person name="Jeck W.R."/>
            <person name="Johnson J."/>
            <person name="Jones C.D."/>
            <person name="Jordan W.C."/>
            <person name="Karpen G.H."/>
            <person name="Kataoka E."/>
            <person name="Keightley P.D."/>
            <person name="Kheradpour P."/>
            <person name="Kirkness E.F."/>
            <person name="Koerich L.B."/>
            <person name="Kristiansen K."/>
            <person name="Kudrna D."/>
            <person name="Kulathinal R.J."/>
            <person name="Kumar S."/>
            <person name="Kwok R."/>
            <person name="Lander E."/>
            <person name="Langley C.H."/>
            <person name="Lapoint R."/>
            <person name="Lazzaro B.P."/>
            <person name="Lee S.J."/>
            <person name="Levesque L."/>
            <person name="Li R."/>
            <person name="Lin C.F."/>
            <person name="Lin M.F."/>
            <person name="Lindblad-Toh K."/>
            <person name="Llopart A."/>
            <person name="Long M."/>
            <person name="Low L."/>
            <person name="Lozovsky E."/>
            <person name="Lu J."/>
            <person name="Luo M."/>
            <person name="Machado C.A."/>
            <person name="Makalowski W."/>
            <person name="Marzo M."/>
            <person name="Matsuda M."/>
            <person name="Matzkin L."/>
            <person name="McAllister B."/>
            <person name="McBride C.S."/>
            <person name="McKernan B."/>
            <person name="McKernan K."/>
            <person name="Mendez-Lago M."/>
            <person name="Minx P."/>
            <person name="Mollenhauer M.U."/>
            <person name="Montooth K."/>
            <person name="Mount S.M."/>
            <person name="Mu X."/>
            <person name="Myers E."/>
            <person name="Negre B."/>
            <person name="Newfeld S."/>
            <person name="Nielsen R."/>
            <person name="Noor M.A."/>
            <person name="O'Grady P."/>
            <person name="Pachter L."/>
            <person name="Papaceit M."/>
            <person name="Parisi M.J."/>
            <person name="Parisi M."/>
            <person name="Parts L."/>
            <person name="Pedersen J.S."/>
            <person name="Pesole G."/>
            <person name="Phillippy A.M."/>
            <person name="Ponting C.P."/>
            <person name="Pop M."/>
            <person name="Porcelli D."/>
            <person name="Powell J.R."/>
            <person name="Prohaska S."/>
            <person name="Pruitt K."/>
            <person name="Puig M."/>
            <person name="Quesneville H."/>
            <person name="Ram K.R."/>
            <person name="Rand D."/>
            <person name="Rasmussen M.D."/>
            <person name="Reed L.K."/>
            <person name="Reenan R."/>
            <person name="Reily A."/>
            <person name="Remington K.A."/>
            <person name="Rieger T.T."/>
            <person name="Ritchie M.G."/>
            <person name="Robin C."/>
            <person name="Rogers Y.H."/>
            <person name="Rohde C."/>
            <person name="Rozas J."/>
            <person name="Rubenfield M.J."/>
            <person name="Ruiz A."/>
            <person name="Russo S."/>
            <person name="Salzberg S.L."/>
            <person name="Sanchez-Gracia A."/>
            <person name="Saranga D.J."/>
            <person name="Sato H."/>
            <person name="Schaeffer S.W."/>
            <person name="Schatz M.C."/>
            <person name="Schlenke T."/>
            <person name="Schwartz R."/>
            <person name="Segarra C."/>
            <person name="Singh R.S."/>
            <person name="Sirot L."/>
            <person name="Sirota M."/>
            <person name="Sisneros N.B."/>
            <person name="Smith C.D."/>
            <person name="Smith T.F."/>
            <person name="Spieth J."/>
            <person name="Stage D.E."/>
            <person name="Stark A."/>
            <person name="Stephan W."/>
            <person name="Strausberg R.L."/>
            <person name="Strempel S."/>
            <person name="Sturgill D."/>
            <person name="Sutton G."/>
            <person name="Sutton G.G."/>
            <person name="Tao W."/>
            <person name="Teichmann S."/>
            <person name="Tobari Y.N."/>
            <person name="Tomimura Y."/>
            <person name="Tsolas J.M."/>
            <person name="Valente V.L."/>
            <person name="Venter E."/>
            <person name="Venter J.C."/>
            <person name="Vicario S."/>
            <person name="Vieira F.G."/>
            <person name="Vilella A.J."/>
            <person name="Villasante A."/>
            <person name="Walenz B."/>
            <person name="Wang J."/>
            <person name="Wasserman M."/>
            <person name="Watts T."/>
            <person name="Wilson D."/>
            <person name="Wilson R.K."/>
            <person name="Wing R.A."/>
            <person name="Wolfner M.F."/>
            <person name="Wong A."/>
            <person name="Wong G.K."/>
            <person name="Wu C.I."/>
            <person name="Wu G."/>
            <person name="Yamamoto D."/>
            <person name="Yang H.P."/>
            <person name="Yang S.P."/>
            <person name="Yorke J.A."/>
            <person name="Yoshida K."/>
            <person name="Zdobnov E."/>
            <person name="Zhang P."/>
            <person name="Zhang Y."/>
            <person name="Zimin A.V."/>
            <person name="Baldwin J."/>
            <person name="Abdouelleil A."/>
            <person name="Abdulkadir J."/>
            <person name="Abebe A."/>
            <person name="Abera B."/>
            <person name="Abreu J."/>
            <person name="Acer S.C."/>
            <person name="Aftuck L."/>
            <person name="Alexander A."/>
            <person name="An P."/>
            <person name="Anderson E."/>
            <person name="Anderson S."/>
            <person name="Arachi H."/>
            <person name="Azer M."/>
            <person name="Bachantsang P."/>
            <person name="Barry A."/>
            <person name="Bayul T."/>
            <person name="Berlin A."/>
            <person name="Bessette D."/>
            <person name="Bloom T."/>
            <person name="Blye J."/>
            <person name="Boguslavskiy L."/>
            <person name="Bonnet C."/>
            <person name="Boukhgalter B."/>
            <person name="Bourzgui I."/>
            <person name="Brown A."/>
            <person name="Cahill P."/>
            <person name="Channer S."/>
            <person name="Cheshatsang Y."/>
            <person name="Chuda L."/>
            <person name="Citroen M."/>
            <person name="Collymore A."/>
            <person name="Cooke P."/>
            <person name="Costello M."/>
            <person name="D'Aco K."/>
            <person name="Daza R."/>
            <person name="De Haan G."/>
            <person name="DeGray S."/>
            <person name="DeMaso C."/>
            <person name="Dhargay N."/>
            <person name="Dooley K."/>
            <person name="Dooley E."/>
            <person name="Doricent M."/>
            <person name="Dorje P."/>
            <person name="Dorjee K."/>
            <person name="Dupes A."/>
            <person name="Elong R."/>
            <person name="Falk J."/>
            <person name="Farina A."/>
            <person name="Faro S."/>
            <person name="Ferguson D."/>
            <person name="Fisher S."/>
            <person name="Foley C.D."/>
            <person name="Franke A."/>
            <person name="Friedrich D."/>
            <person name="Gadbois L."/>
            <person name="Gearin G."/>
            <person name="Gearin C.R."/>
            <person name="Giannoukos G."/>
            <person name="Goode T."/>
            <person name="Graham J."/>
            <person name="Grandbois E."/>
            <person name="Grewal S."/>
            <person name="Gyaltsen K."/>
            <person name="Hafez N."/>
            <person name="Hagos B."/>
            <person name="Hall J."/>
            <person name="Henson C."/>
            <person name="Hollinger A."/>
            <person name="Honan T."/>
            <person name="Huard M.D."/>
            <person name="Hughes L."/>
            <person name="Hurhula B."/>
            <person name="Husby M.E."/>
            <person name="Kamat A."/>
            <person name="Kanga B."/>
            <person name="Kashin S."/>
            <person name="Khazanovich D."/>
            <person name="Kisner P."/>
            <person name="Lance K."/>
            <person name="Lara M."/>
            <person name="Lee W."/>
            <person name="Lennon N."/>
            <person name="Letendre F."/>
            <person name="LeVine R."/>
            <person name="Lipovsky A."/>
            <person name="Liu X."/>
            <person name="Liu J."/>
            <person name="Liu S."/>
            <person name="Lokyitsang T."/>
            <person name="Lokyitsang Y."/>
            <person name="Lubonja R."/>
            <person name="Lui A."/>
            <person name="MacDonald P."/>
            <person name="Magnisalis V."/>
            <person name="Maru K."/>
            <person name="Matthews C."/>
            <person name="McCusker W."/>
            <person name="McDonough S."/>
            <person name="Mehta T."/>
            <person name="Meldrim J."/>
            <person name="Meneus L."/>
            <person name="Mihai O."/>
            <person name="Mihalev A."/>
            <person name="Mihova T."/>
            <person name="Mittelman R."/>
            <person name="Mlenga V."/>
            <person name="Montmayeur A."/>
            <person name="Mulrain L."/>
            <person name="Navidi A."/>
            <person name="Naylor J."/>
            <person name="Negash T."/>
            <person name="Nguyen T."/>
            <person name="Nguyen N."/>
            <person name="Nicol R."/>
            <person name="Norbu C."/>
            <person name="Norbu N."/>
            <person name="Novod N."/>
            <person name="O'Neill B."/>
            <person name="Osman S."/>
            <person name="Markiewicz E."/>
            <person name="Oyono O.L."/>
            <person name="Patti C."/>
            <person name="Phunkhang P."/>
            <person name="Pierre F."/>
            <person name="Priest M."/>
            <person name="Raghuraman S."/>
            <person name="Rege F."/>
            <person name="Reyes R."/>
            <person name="Rise C."/>
            <person name="Rogov P."/>
            <person name="Ross K."/>
            <person name="Ryan E."/>
            <person name="Settipalli S."/>
            <person name="Shea T."/>
            <person name="Sherpa N."/>
            <person name="Shi L."/>
            <person name="Shih D."/>
            <person name="Sparrow T."/>
            <person name="Spaulding J."/>
            <person name="Stalker J."/>
            <person name="Stange-Thomann N."/>
            <person name="Stavropoulos S."/>
            <person name="Stone C."/>
            <person name="Strader C."/>
            <person name="Tesfaye S."/>
            <person name="Thomson T."/>
            <person name="Thoulutsang Y."/>
            <person name="Thoulutsang D."/>
            <person name="Topham K."/>
            <person name="Topping I."/>
            <person name="Tsamla T."/>
            <person name="Vassiliev H."/>
            <person name="Vo A."/>
            <person name="Wangchuk T."/>
            <person name="Wangdi T."/>
            <person name="Weiand M."/>
            <person name="Wilkinson J."/>
            <person name="Wilson A."/>
            <person name="Yadav S."/>
            <person name="Young G."/>
            <person name="Yu Q."/>
            <person name="Zembek L."/>
            <person name="Zhong D."/>
            <person name="Zimmer A."/>
            <person name="Zwirko Z."/>
            <person name="Jaffe D.B."/>
            <person name="Alvarez P."/>
            <person name="Brockman W."/>
            <person name="Butler J."/>
            <person name="Chin C."/>
            <person name="Gnerre S."/>
            <person name="Grabherr M."/>
            <person name="Kleber M."/>
            <person name="Mauceli E."/>
            <person name="MacCallum I."/>
        </authorList>
    </citation>
    <scope>NUCLEOTIDE SEQUENCE [LARGE SCALE GENOMIC DNA]</scope>
    <source>
        <strain evidence="2">white501</strain>
    </source>
</reference>
<protein>
    <submittedName>
        <fullName evidence="1">GD17806</fullName>
    </submittedName>
</protein>
<gene>
    <name evidence="1" type="primary">Dsim\GD17806</name>
    <name evidence="1" type="ORF">Dsim_GD17806</name>
</gene>